<dbReference type="HOGENOM" id="CLU_143001_0_0_1"/>
<dbReference type="AlphaFoldDB" id="A0A0C9Y0S3"/>
<organism evidence="1 2">
    <name type="scientific">Pisolithus microcarpus 441</name>
    <dbReference type="NCBI Taxonomy" id="765257"/>
    <lineage>
        <taxon>Eukaryota</taxon>
        <taxon>Fungi</taxon>
        <taxon>Dikarya</taxon>
        <taxon>Basidiomycota</taxon>
        <taxon>Agaricomycotina</taxon>
        <taxon>Agaricomycetes</taxon>
        <taxon>Agaricomycetidae</taxon>
        <taxon>Boletales</taxon>
        <taxon>Sclerodermatineae</taxon>
        <taxon>Pisolithaceae</taxon>
        <taxon>Pisolithus</taxon>
    </lineage>
</organism>
<name>A0A0C9Y0S3_9AGAM</name>
<evidence type="ECO:0000313" key="1">
    <source>
        <dbReference type="EMBL" id="KIK10816.1"/>
    </source>
</evidence>
<dbReference type="STRING" id="765257.A0A0C9Y0S3"/>
<keyword evidence="2" id="KW-1185">Reference proteome</keyword>
<reference evidence="2" key="2">
    <citation type="submission" date="2015-01" db="EMBL/GenBank/DDBJ databases">
        <title>Evolutionary Origins and Diversification of the Mycorrhizal Mutualists.</title>
        <authorList>
            <consortium name="DOE Joint Genome Institute"/>
            <consortium name="Mycorrhizal Genomics Consortium"/>
            <person name="Kohler A."/>
            <person name="Kuo A."/>
            <person name="Nagy L.G."/>
            <person name="Floudas D."/>
            <person name="Copeland A."/>
            <person name="Barry K.W."/>
            <person name="Cichocki N."/>
            <person name="Veneault-Fourrey C."/>
            <person name="LaButti K."/>
            <person name="Lindquist E.A."/>
            <person name="Lipzen A."/>
            <person name="Lundell T."/>
            <person name="Morin E."/>
            <person name="Murat C."/>
            <person name="Riley R."/>
            <person name="Ohm R."/>
            <person name="Sun H."/>
            <person name="Tunlid A."/>
            <person name="Henrissat B."/>
            <person name="Grigoriev I.V."/>
            <person name="Hibbett D.S."/>
            <person name="Martin F."/>
        </authorList>
    </citation>
    <scope>NUCLEOTIDE SEQUENCE [LARGE SCALE GENOMIC DNA]</scope>
    <source>
        <strain evidence="2">441</strain>
    </source>
</reference>
<dbReference type="OrthoDB" id="2633151at2759"/>
<gene>
    <name evidence="1" type="ORF">PISMIDRAFT_123866</name>
</gene>
<sequence length="133" mass="15188">MQLVGSQGVSSDESDTGLEGHKVYRKISPAWRSPELADFMHSIDSLIISNRRPRVGHRSIRGQEPRRRIPSNLVNEDAVAPPKLPLNCYKDSWLACLRPSERKKLNAQANKRYNFESGRMGKARLHFVRVRVP</sequence>
<dbReference type="Proteomes" id="UP000054018">
    <property type="component" value="Unassembled WGS sequence"/>
</dbReference>
<protein>
    <submittedName>
        <fullName evidence="1">Uncharacterized protein</fullName>
    </submittedName>
</protein>
<evidence type="ECO:0000313" key="2">
    <source>
        <dbReference type="Proteomes" id="UP000054018"/>
    </source>
</evidence>
<reference evidence="1 2" key="1">
    <citation type="submission" date="2014-04" db="EMBL/GenBank/DDBJ databases">
        <authorList>
            <consortium name="DOE Joint Genome Institute"/>
            <person name="Kuo A."/>
            <person name="Kohler A."/>
            <person name="Costa M.D."/>
            <person name="Nagy L.G."/>
            <person name="Floudas D."/>
            <person name="Copeland A."/>
            <person name="Barry K.W."/>
            <person name="Cichocki N."/>
            <person name="Veneault-Fourrey C."/>
            <person name="LaButti K."/>
            <person name="Lindquist E.A."/>
            <person name="Lipzen A."/>
            <person name="Lundell T."/>
            <person name="Morin E."/>
            <person name="Murat C."/>
            <person name="Sun H."/>
            <person name="Tunlid A."/>
            <person name="Henrissat B."/>
            <person name="Grigoriev I.V."/>
            <person name="Hibbett D.S."/>
            <person name="Martin F."/>
            <person name="Nordberg H.P."/>
            <person name="Cantor M.N."/>
            <person name="Hua S.X."/>
        </authorList>
    </citation>
    <scope>NUCLEOTIDE SEQUENCE [LARGE SCALE GENOMIC DNA]</scope>
    <source>
        <strain evidence="1 2">441</strain>
    </source>
</reference>
<dbReference type="EMBL" id="KN834416">
    <property type="protein sequence ID" value="KIK10816.1"/>
    <property type="molecule type" value="Genomic_DNA"/>
</dbReference>
<proteinExistence type="predicted"/>
<accession>A0A0C9Y0S3</accession>